<name>A0AAE0N337_9PEZI</name>
<accession>A0AAE0N337</accession>
<reference evidence="3" key="2">
    <citation type="submission" date="2023-06" db="EMBL/GenBank/DDBJ databases">
        <authorList>
            <consortium name="Lawrence Berkeley National Laboratory"/>
            <person name="Haridas S."/>
            <person name="Hensen N."/>
            <person name="Bonometti L."/>
            <person name="Westerberg I."/>
            <person name="Brannstrom I.O."/>
            <person name="Guillou S."/>
            <person name="Cros-Aarteil S."/>
            <person name="Calhoun S."/>
            <person name="Kuo A."/>
            <person name="Mondo S."/>
            <person name="Pangilinan J."/>
            <person name="Riley R."/>
            <person name="LaButti K."/>
            <person name="Andreopoulos B."/>
            <person name="Lipzen A."/>
            <person name="Chen C."/>
            <person name="Yanf M."/>
            <person name="Daum C."/>
            <person name="Ng V."/>
            <person name="Clum A."/>
            <person name="Steindorff A."/>
            <person name="Ohm R."/>
            <person name="Martin F."/>
            <person name="Silar P."/>
            <person name="Natvig D."/>
            <person name="Lalanne C."/>
            <person name="Gautier V."/>
            <person name="Ament-velasquez S.L."/>
            <person name="Kruys A."/>
            <person name="Hutchinson M.I."/>
            <person name="Powell A.J."/>
            <person name="Barry K."/>
            <person name="Miller A.N."/>
            <person name="Grigoriev I.V."/>
            <person name="Debuchy R."/>
            <person name="Gladieux P."/>
            <person name="Thoren M.H."/>
            <person name="Johannesson H."/>
        </authorList>
    </citation>
    <scope>NUCLEOTIDE SEQUENCE</scope>
    <source>
        <strain evidence="3">CBS 232.78</strain>
    </source>
</reference>
<dbReference type="GO" id="GO:0016747">
    <property type="term" value="F:acyltransferase activity, transferring groups other than amino-acyl groups"/>
    <property type="evidence" value="ECO:0007669"/>
    <property type="project" value="TreeGrafter"/>
</dbReference>
<gene>
    <name evidence="3" type="ORF">B0H63DRAFT_423118</name>
</gene>
<dbReference type="EMBL" id="JAULSW010000010">
    <property type="protein sequence ID" value="KAK3368460.1"/>
    <property type="molecule type" value="Genomic_DNA"/>
</dbReference>
<dbReference type="PANTHER" id="PTHR31642:SF310">
    <property type="entry name" value="FATTY ALCOHOL:CAFFEOYL-COA ACYLTRANSFERASE"/>
    <property type="match status" value="1"/>
</dbReference>
<evidence type="ECO:0000313" key="4">
    <source>
        <dbReference type="Proteomes" id="UP001285441"/>
    </source>
</evidence>
<keyword evidence="1 3" id="KW-0808">Transferase</keyword>
<sequence>MPVLEIFHLHPLGWENDPEEEKIPLSTLDYLPPFLYNNYVLFFKLDDEGKSRMAVLLRVGLERTLSQARHLCGTIEMDAGTGGHAFVRRRESTVEFHVQWLDSSPCSHYPSFSELEAHNFSSRAMGDLGLWSVAPMTHGLKPEADIDNSPAVSAFKANFVRGGLVFNMHVHHCSNDIMGWASFTHQLAENCRAIYLNDETAFPSWDPACLDRSRFTSREPIPEAAKIDDAPGPGEPHPGLLPIIPLLFHLPKSKAARLKALATPPPDATTGPSWISTFDAFSAFIWRTLLRIRSGVFQAEASPTLLWMAPINLRRRLGTDGATATNGQLCPPRAQGNVFTLARVSTTAASVGSGPLREVAALVRSAVAAASTPKALEERIRAAAAVRDKTALSFRADRLSPLTLVVTDWRAADVTAADFGPPAGGAPVAFRHVSDDVTRCVVQVYPPRRGDGEDEGCEFVITFESSLAQALIEDTEWSEFFEYRGVM</sequence>
<reference evidence="3" key="1">
    <citation type="journal article" date="2023" name="Mol. Phylogenet. Evol.">
        <title>Genome-scale phylogeny and comparative genomics of the fungal order Sordariales.</title>
        <authorList>
            <person name="Hensen N."/>
            <person name="Bonometti L."/>
            <person name="Westerberg I."/>
            <person name="Brannstrom I.O."/>
            <person name="Guillou S."/>
            <person name="Cros-Aarteil S."/>
            <person name="Calhoun S."/>
            <person name="Haridas S."/>
            <person name="Kuo A."/>
            <person name="Mondo S."/>
            <person name="Pangilinan J."/>
            <person name="Riley R."/>
            <person name="LaButti K."/>
            <person name="Andreopoulos B."/>
            <person name="Lipzen A."/>
            <person name="Chen C."/>
            <person name="Yan M."/>
            <person name="Daum C."/>
            <person name="Ng V."/>
            <person name="Clum A."/>
            <person name="Steindorff A."/>
            <person name="Ohm R.A."/>
            <person name="Martin F."/>
            <person name="Silar P."/>
            <person name="Natvig D.O."/>
            <person name="Lalanne C."/>
            <person name="Gautier V."/>
            <person name="Ament-Velasquez S.L."/>
            <person name="Kruys A."/>
            <person name="Hutchinson M.I."/>
            <person name="Powell A.J."/>
            <person name="Barry K."/>
            <person name="Miller A.N."/>
            <person name="Grigoriev I.V."/>
            <person name="Debuchy R."/>
            <person name="Gladieux P."/>
            <person name="Hiltunen Thoren M."/>
            <person name="Johannesson H."/>
        </authorList>
    </citation>
    <scope>NUCLEOTIDE SEQUENCE</scope>
    <source>
        <strain evidence="3">CBS 232.78</strain>
    </source>
</reference>
<dbReference type="GO" id="GO:0044550">
    <property type="term" value="P:secondary metabolite biosynthetic process"/>
    <property type="evidence" value="ECO:0007669"/>
    <property type="project" value="TreeGrafter"/>
</dbReference>
<organism evidence="3 4">
    <name type="scientific">Podospora didyma</name>
    <dbReference type="NCBI Taxonomy" id="330526"/>
    <lineage>
        <taxon>Eukaryota</taxon>
        <taxon>Fungi</taxon>
        <taxon>Dikarya</taxon>
        <taxon>Ascomycota</taxon>
        <taxon>Pezizomycotina</taxon>
        <taxon>Sordariomycetes</taxon>
        <taxon>Sordariomycetidae</taxon>
        <taxon>Sordariales</taxon>
        <taxon>Podosporaceae</taxon>
        <taxon>Podospora</taxon>
    </lineage>
</organism>
<evidence type="ECO:0000256" key="1">
    <source>
        <dbReference type="ARBA" id="ARBA00022679"/>
    </source>
</evidence>
<protein>
    <submittedName>
        <fullName evidence="3">Transferase family-domain-containing protein</fullName>
    </submittedName>
</protein>
<dbReference type="Gene3D" id="3.30.559.10">
    <property type="entry name" value="Chloramphenicol acetyltransferase-like domain"/>
    <property type="match status" value="2"/>
</dbReference>
<dbReference type="Pfam" id="PF22664">
    <property type="entry name" value="TRI-like_N"/>
    <property type="match status" value="1"/>
</dbReference>
<dbReference type="InterPro" id="IPR023213">
    <property type="entry name" value="CAT-like_dom_sf"/>
</dbReference>
<dbReference type="AlphaFoldDB" id="A0AAE0N337"/>
<dbReference type="InterPro" id="IPR050317">
    <property type="entry name" value="Plant_Fungal_Acyltransferase"/>
</dbReference>
<dbReference type="Proteomes" id="UP001285441">
    <property type="component" value="Unassembled WGS sequence"/>
</dbReference>
<evidence type="ECO:0000259" key="2">
    <source>
        <dbReference type="Pfam" id="PF22664"/>
    </source>
</evidence>
<proteinExistence type="predicted"/>
<dbReference type="PANTHER" id="PTHR31642">
    <property type="entry name" value="TRICHOTHECENE 3-O-ACETYLTRANSFERASE"/>
    <property type="match status" value="1"/>
</dbReference>
<comment type="caution">
    <text evidence="3">The sequence shown here is derived from an EMBL/GenBank/DDBJ whole genome shotgun (WGS) entry which is preliminary data.</text>
</comment>
<dbReference type="InterPro" id="IPR054710">
    <property type="entry name" value="Tri101-like_N"/>
</dbReference>
<evidence type="ECO:0000313" key="3">
    <source>
        <dbReference type="EMBL" id="KAK3368460.1"/>
    </source>
</evidence>
<keyword evidence="4" id="KW-1185">Reference proteome</keyword>
<feature type="domain" description="Trichothecene 3-O-acetyltransferase-like N-terminal" evidence="2">
    <location>
        <begin position="35"/>
        <end position="191"/>
    </location>
</feature>